<protein>
    <submittedName>
        <fullName evidence="3">Uncharacterized protein</fullName>
    </submittedName>
</protein>
<evidence type="ECO:0000256" key="1">
    <source>
        <dbReference type="SAM" id="MobiDB-lite"/>
    </source>
</evidence>
<evidence type="ECO:0000313" key="3">
    <source>
        <dbReference type="EMBL" id="KAK4442939.1"/>
    </source>
</evidence>
<dbReference type="EMBL" id="MU866003">
    <property type="protein sequence ID" value="KAK4442939.1"/>
    <property type="molecule type" value="Genomic_DNA"/>
</dbReference>
<feature type="region of interest" description="Disordered" evidence="1">
    <location>
        <begin position="362"/>
        <end position="381"/>
    </location>
</feature>
<reference evidence="3" key="1">
    <citation type="journal article" date="2023" name="Mol. Phylogenet. Evol.">
        <title>Genome-scale phylogeny and comparative genomics of the fungal order Sordariales.</title>
        <authorList>
            <person name="Hensen N."/>
            <person name="Bonometti L."/>
            <person name="Westerberg I."/>
            <person name="Brannstrom I.O."/>
            <person name="Guillou S."/>
            <person name="Cros-Aarteil S."/>
            <person name="Calhoun S."/>
            <person name="Haridas S."/>
            <person name="Kuo A."/>
            <person name="Mondo S."/>
            <person name="Pangilinan J."/>
            <person name="Riley R."/>
            <person name="LaButti K."/>
            <person name="Andreopoulos B."/>
            <person name="Lipzen A."/>
            <person name="Chen C."/>
            <person name="Yan M."/>
            <person name="Daum C."/>
            <person name="Ng V."/>
            <person name="Clum A."/>
            <person name="Steindorff A."/>
            <person name="Ohm R.A."/>
            <person name="Martin F."/>
            <person name="Silar P."/>
            <person name="Natvig D.O."/>
            <person name="Lalanne C."/>
            <person name="Gautier V."/>
            <person name="Ament-Velasquez S.L."/>
            <person name="Kruys A."/>
            <person name="Hutchinson M.I."/>
            <person name="Powell A.J."/>
            <person name="Barry K."/>
            <person name="Miller A.N."/>
            <person name="Grigoriev I.V."/>
            <person name="Debuchy R."/>
            <person name="Gladieux P."/>
            <person name="Hiltunen Thoren M."/>
            <person name="Johannesson H."/>
        </authorList>
    </citation>
    <scope>NUCLEOTIDE SEQUENCE</scope>
    <source>
        <strain evidence="3">PSN243</strain>
    </source>
</reference>
<evidence type="ECO:0000313" key="4">
    <source>
        <dbReference type="Proteomes" id="UP001321760"/>
    </source>
</evidence>
<gene>
    <name evidence="3" type="ORF">QBC34DRAFT_499353</name>
</gene>
<feature type="signal peptide" evidence="2">
    <location>
        <begin position="1"/>
        <end position="18"/>
    </location>
</feature>
<dbReference type="Proteomes" id="UP001321760">
    <property type="component" value="Unassembled WGS sequence"/>
</dbReference>
<organism evidence="3 4">
    <name type="scientific">Podospora aff. communis PSN243</name>
    <dbReference type="NCBI Taxonomy" id="3040156"/>
    <lineage>
        <taxon>Eukaryota</taxon>
        <taxon>Fungi</taxon>
        <taxon>Dikarya</taxon>
        <taxon>Ascomycota</taxon>
        <taxon>Pezizomycotina</taxon>
        <taxon>Sordariomycetes</taxon>
        <taxon>Sordariomycetidae</taxon>
        <taxon>Sordariales</taxon>
        <taxon>Podosporaceae</taxon>
        <taxon>Podospora</taxon>
    </lineage>
</organism>
<reference evidence="3" key="2">
    <citation type="submission" date="2023-05" db="EMBL/GenBank/DDBJ databases">
        <authorList>
            <consortium name="Lawrence Berkeley National Laboratory"/>
            <person name="Steindorff A."/>
            <person name="Hensen N."/>
            <person name="Bonometti L."/>
            <person name="Westerberg I."/>
            <person name="Brannstrom I.O."/>
            <person name="Guillou S."/>
            <person name="Cros-Aarteil S."/>
            <person name="Calhoun S."/>
            <person name="Haridas S."/>
            <person name="Kuo A."/>
            <person name="Mondo S."/>
            <person name="Pangilinan J."/>
            <person name="Riley R."/>
            <person name="Labutti K."/>
            <person name="Andreopoulos B."/>
            <person name="Lipzen A."/>
            <person name="Chen C."/>
            <person name="Yanf M."/>
            <person name="Daum C."/>
            <person name="Ng V."/>
            <person name="Clum A."/>
            <person name="Ohm R."/>
            <person name="Martin F."/>
            <person name="Silar P."/>
            <person name="Natvig D."/>
            <person name="Lalanne C."/>
            <person name="Gautier V."/>
            <person name="Ament-Velasquez S.L."/>
            <person name="Kruys A."/>
            <person name="Hutchinson M.I."/>
            <person name="Powell A.J."/>
            <person name="Barry K."/>
            <person name="Miller A.N."/>
            <person name="Grigoriev I.V."/>
            <person name="Debuchy R."/>
            <person name="Gladieux P."/>
            <person name="Thoren M.H."/>
            <person name="Johannesson H."/>
        </authorList>
    </citation>
    <scope>NUCLEOTIDE SEQUENCE</scope>
    <source>
        <strain evidence="3">PSN243</strain>
    </source>
</reference>
<name>A0AAV9G189_9PEZI</name>
<feature type="region of interest" description="Disordered" evidence="1">
    <location>
        <begin position="237"/>
        <end position="264"/>
    </location>
</feature>
<dbReference type="AlphaFoldDB" id="A0AAV9G189"/>
<feature type="chain" id="PRO_5043530037" evidence="2">
    <location>
        <begin position="19"/>
        <end position="443"/>
    </location>
</feature>
<feature type="compositionally biased region" description="Basic and acidic residues" evidence="1">
    <location>
        <begin position="87"/>
        <end position="113"/>
    </location>
</feature>
<feature type="region of interest" description="Disordered" evidence="1">
    <location>
        <begin position="21"/>
        <end position="150"/>
    </location>
</feature>
<feature type="region of interest" description="Disordered" evidence="1">
    <location>
        <begin position="189"/>
        <end position="216"/>
    </location>
</feature>
<feature type="compositionally biased region" description="Basic and acidic residues" evidence="1">
    <location>
        <begin position="239"/>
        <end position="248"/>
    </location>
</feature>
<feature type="compositionally biased region" description="Polar residues" evidence="1">
    <location>
        <begin position="250"/>
        <end position="260"/>
    </location>
</feature>
<evidence type="ECO:0000256" key="2">
    <source>
        <dbReference type="SAM" id="SignalP"/>
    </source>
</evidence>
<accession>A0AAV9G189</accession>
<feature type="region of interest" description="Disordered" evidence="1">
    <location>
        <begin position="421"/>
        <end position="443"/>
    </location>
</feature>
<keyword evidence="2" id="KW-0732">Signal</keyword>
<sequence>MHLTRATLAIALAASATALPVNDKPNLPVEESRTHLMPGGTLADKADKTPRSLSSHFGFAQGKSGMPGLPTEEQTKQQPDNAPRSFHFVDSEGKQRMPDNGMDFEHPAKEPRSSHTHFNLAQGKSGFNPTNEGSRSGGSWEGGNTDRVEGLYNNDKVPRSHQALVETKPPGFIGTGVYATPEGRVPTMQKRQNGREGHMLPTEQRTNPGWKGQNGEWSTFNGAYSGRKDGYDAPLVQRSKGDNSRDGHASYTTLPWGTDNSGRKDGYDAPAAGRWTSAEGHEWGLDNADRKDGLTVTLAGGRKDGYDAPVVQRDMKKGDAPWTGGQEEAAFPIPPWVTWVEAGHGRESAPLGAIEAEKKGELHGNGFSSRPGWTGSAKDGEMKPGAKMDYEMEPRDVVRGAGMDAVQGEYPAAHIYRERKGSSPLDSLMVGGDEGSCPNCSME</sequence>
<comment type="caution">
    <text evidence="3">The sequence shown here is derived from an EMBL/GenBank/DDBJ whole genome shotgun (WGS) entry which is preliminary data.</text>
</comment>
<proteinExistence type="predicted"/>
<keyword evidence="4" id="KW-1185">Reference proteome</keyword>